<comment type="caution">
    <text evidence="3">The sequence shown here is derived from an EMBL/GenBank/DDBJ whole genome shotgun (WGS) entry which is preliminary data.</text>
</comment>
<dbReference type="EMBL" id="WIOC01000032">
    <property type="protein sequence ID" value="MQR51166.1"/>
    <property type="molecule type" value="Genomic_DNA"/>
</dbReference>
<evidence type="ECO:0000256" key="1">
    <source>
        <dbReference type="SAM" id="SignalP"/>
    </source>
</evidence>
<proteinExistence type="predicted"/>
<dbReference type="InterPro" id="IPR014118">
    <property type="entry name" value="T4SS_TraV"/>
</dbReference>
<reference evidence="2 4" key="2">
    <citation type="submission" date="2019-10" db="EMBL/GenBank/DDBJ databases">
        <title>Genetic environment of the oxa23 gene and comparative analysis of carbapenem resistant Acinetobacter baumannii isolates belonging to global clone 1, lineage 2 recovered in a burns hospital outbreak in 2012-2013.</title>
        <authorList>
            <person name="Douraghi M."/>
            <person name="Aris P."/>
            <person name="Kenyon J."/>
            <person name="Hamidian M."/>
        </authorList>
    </citation>
    <scope>NUCLEOTIDE SEQUENCE [LARGE SCALE GENOMIC DNA]</scope>
    <source>
        <strain evidence="2 4">ABS103</strain>
    </source>
</reference>
<gene>
    <name evidence="2" type="ORF">F2P40_17880</name>
    <name evidence="3" type="ORF">F4T87_18055</name>
</gene>
<organism evidence="3">
    <name type="scientific">Acinetobacter baumannii</name>
    <dbReference type="NCBI Taxonomy" id="470"/>
    <lineage>
        <taxon>Bacteria</taxon>
        <taxon>Pseudomonadati</taxon>
        <taxon>Pseudomonadota</taxon>
        <taxon>Gammaproteobacteria</taxon>
        <taxon>Moraxellales</taxon>
        <taxon>Moraxellaceae</taxon>
        <taxon>Acinetobacter</taxon>
        <taxon>Acinetobacter calcoaceticus/baumannii complex</taxon>
    </lineage>
</organism>
<keyword evidence="1" id="KW-0732">Signal</keyword>
<dbReference type="RefSeq" id="WP_002039374.1">
    <property type="nucleotide sequence ID" value="NZ_CAXNZP010000051.1"/>
</dbReference>
<keyword evidence="3" id="KW-0449">Lipoprotein</keyword>
<feature type="signal peptide" evidence="1">
    <location>
        <begin position="1"/>
        <end position="19"/>
    </location>
</feature>
<evidence type="ECO:0000313" key="2">
    <source>
        <dbReference type="EMBL" id="MQR51166.1"/>
    </source>
</evidence>
<reference evidence="3" key="1">
    <citation type="submission" date="2019-09" db="EMBL/GenBank/DDBJ databases">
        <title>Distinct mechanisms of dissemination of NDM-1 metallo-beta-betalactamase in Acinetobacter species spp. in Argentina.</title>
        <authorList>
            <person name="Maria R.S."/>
            <person name="Adams M.D."/>
        </authorList>
    </citation>
    <scope>NUCLEOTIDE SEQUENCE</scope>
    <source>
        <strain evidence="3">AMA3</strain>
    </source>
</reference>
<protein>
    <submittedName>
        <fullName evidence="3">TraV family lipoprotein</fullName>
    </submittedName>
</protein>
<dbReference type="EMBL" id="VYTF01000031">
    <property type="protein sequence ID" value="MQZ28895.1"/>
    <property type="molecule type" value="Genomic_DNA"/>
</dbReference>
<sequence length="127" mass="13706">MKKVIVLAGILLLNGCASIQYSCTGDDKNSSGCSSLSEVANNLGAVETPVAIETDVISRKAALKKTAKRLQEIPHQGLVRANVGEPILTPPKTMRIFYTPFKDEQGDLNVGGYVYVQLNDAEWVIAQ</sequence>
<dbReference type="Proteomes" id="UP000461234">
    <property type="component" value="Unassembled WGS sequence"/>
</dbReference>
<dbReference type="AlphaFoldDB" id="A0A646LU92"/>
<dbReference type="Pfam" id="PF09676">
    <property type="entry name" value="TraV"/>
    <property type="match status" value="1"/>
</dbReference>
<name>A0A646LU92_ACIBA</name>
<accession>A0A646LU92</accession>
<evidence type="ECO:0000313" key="4">
    <source>
        <dbReference type="Proteomes" id="UP000461234"/>
    </source>
</evidence>
<evidence type="ECO:0000313" key="3">
    <source>
        <dbReference type="EMBL" id="MQZ28895.1"/>
    </source>
</evidence>
<feature type="chain" id="PRO_5040604155" evidence="1">
    <location>
        <begin position="20"/>
        <end position="127"/>
    </location>
</feature>